<sequence>MNAIRVVFPSTVNLLCVWHIEKNILANCKPHFESQEDWTTFLSTWNQVINSEDEQAFNQALNFVGPLYKEKEKVLCYIRNTWLPFKERFVHAWTENCTHFGNRVSSRAEGAHAKLKQYLQVSTGDLHQVKNKICLAIDNEFNEIKTQLSSERIRVPHKCDNYFFKELITNVSLFALRELLKQYEMVKYGTMRSTCTGHFMASMGLPCAHKMISWKGKVIPLEEIHTQWRIDGRVLVVPEVGETNGGEFKRLVHELEDKYQEWPLSQKECVQGKISQLINPSIPLVLEPNILPHKGRPSGSKKGTTSTRRNASKFEIQHESVAFVEVLVIIVEHARAKVRQM</sequence>
<keyword evidence="2" id="KW-1185">Reference proteome</keyword>
<comment type="caution">
    <text evidence="1">The sequence shown here is derived from an EMBL/GenBank/DDBJ whole genome shotgun (WGS) entry which is preliminary data.</text>
</comment>
<organism evidence="1 2">
    <name type="scientific">Vaccinium darrowii</name>
    <dbReference type="NCBI Taxonomy" id="229202"/>
    <lineage>
        <taxon>Eukaryota</taxon>
        <taxon>Viridiplantae</taxon>
        <taxon>Streptophyta</taxon>
        <taxon>Embryophyta</taxon>
        <taxon>Tracheophyta</taxon>
        <taxon>Spermatophyta</taxon>
        <taxon>Magnoliopsida</taxon>
        <taxon>eudicotyledons</taxon>
        <taxon>Gunneridae</taxon>
        <taxon>Pentapetalae</taxon>
        <taxon>asterids</taxon>
        <taxon>Ericales</taxon>
        <taxon>Ericaceae</taxon>
        <taxon>Vaccinioideae</taxon>
        <taxon>Vaccinieae</taxon>
        <taxon>Vaccinium</taxon>
    </lineage>
</organism>
<gene>
    <name evidence="1" type="ORF">Vadar_008467</name>
</gene>
<dbReference type="Proteomes" id="UP000828048">
    <property type="component" value="Chromosome 7"/>
</dbReference>
<evidence type="ECO:0000313" key="2">
    <source>
        <dbReference type="Proteomes" id="UP000828048"/>
    </source>
</evidence>
<dbReference type="EMBL" id="CM037157">
    <property type="protein sequence ID" value="KAH7848816.1"/>
    <property type="molecule type" value="Genomic_DNA"/>
</dbReference>
<protein>
    <submittedName>
        <fullName evidence="1">Uncharacterized protein</fullName>
    </submittedName>
</protein>
<accession>A0ACB7Y670</accession>
<reference evidence="1 2" key="1">
    <citation type="journal article" date="2021" name="Hortic Res">
        <title>High-quality reference genome and annotation aids understanding of berry development for evergreen blueberry (Vaccinium darrowii).</title>
        <authorList>
            <person name="Yu J."/>
            <person name="Hulse-Kemp A.M."/>
            <person name="Babiker E."/>
            <person name="Staton M."/>
        </authorList>
    </citation>
    <scope>NUCLEOTIDE SEQUENCE [LARGE SCALE GENOMIC DNA]</scope>
    <source>
        <strain evidence="2">cv. NJ 8807/NJ 8810</strain>
        <tissue evidence="1">Young leaf</tissue>
    </source>
</reference>
<proteinExistence type="predicted"/>
<evidence type="ECO:0000313" key="1">
    <source>
        <dbReference type="EMBL" id="KAH7848816.1"/>
    </source>
</evidence>
<name>A0ACB7Y670_9ERIC</name>